<accession>A0A077QLI8</accession>
<dbReference type="HOGENOM" id="CLU_2048816_0_0_6"/>
<dbReference type="RefSeq" id="WP_038188253.1">
    <property type="nucleotide sequence ID" value="NZ_CAWLWA010000174.1"/>
</dbReference>
<name>A0A077QLI8_XENBV</name>
<dbReference type="EMBL" id="CBTB010000163">
    <property type="protein sequence ID" value="CDH33191.1"/>
    <property type="molecule type" value="Genomic_DNA"/>
</dbReference>
<dbReference type="Proteomes" id="UP000028480">
    <property type="component" value="Unassembled WGS sequence"/>
</dbReference>
<organism evidence="1">
    <name type="scientific">Xenorhabdus bovienii str. Intermedium</name>
    <dbReference type="NCBI Taxonomy" id="1379677"/>
    <lineage>
        <taxon>Bacteria</taxon>
        <taxon>Pseudomonadati</taxon>
        <taxon>Pseudomonadota</taxon>
        <taxon>Gammaproteobacteria</taxon>
        <taxon>Enterobacterales</taxon>
        <taxon>Morganellaceae</taxon>
        <taxon>Xenorhabdus</taxon>
    </lineage>
</organism>
<protein>
    <submittedName>
        <fullName evidence="1">Uncharacterized protein</fullName>
    </submittedName>
</protein>
<proteinExistence type="predicted"/>
<reference evidence="1" key="1">
    <citation type="submission" date="2013-07" db="EMBL/GenBank/DDBJ databases">
        <title>Sub-species coevolution in mutualistic symbiosis.</title>
        <authorList>
            <person name="Murfin K."/>
            <person name="Klassen J."/>
            <person name="Lee M."/>
            <person name="Forst S."/>
            <person name="Stock P."/>
            <person name="Goodrich-Blair H."/>
        </authorList>
    </citation>
    <scope>NUCLEOTIDE SEQUENCE [LARGE SCALE GENOMIC DNA]</scope>
    <source>
        <strain evidence="1">Intermedium</strain>
    </source>
</reference>
<dbReference type="AlphaFoldDB" id="A0A077QLI8"/>
<comment type="caution">
    <text evidence="1">The sequence shown here is derived from an EMBL/GenBank/DDBJ whole genome shotgun (WGS) entry which is preliminary data.</text>
</comment>
<evidence type="ECO:0000313" key="1">
    <source>
        <dbReference type="EMBL" id="CDH33191.1"/>
    </source>
</evidence>
<gene>
    <name evidence="1" type="ORF">XBI1_2450007</name>
</gene>
<sequence length="128" mass="14051">MNNKLQAAVEIAEKIEASLAPIITGTQDESDLGTYLICRGVHRQTCNLAQRLKDINKDYIMEGVIDTCSNLNIELEPAKNAIEKLRSLLSTMINVCGDNDDANLLLIAIDLAFDAGKEIARVRGVEYS</sequence>